<feature type="compositionally biased region" description="Basic and acidic residues" evidence="2">
    <location>
        <begin position="195"/>
        <end position="215"/>
    </location>
</feature>
<evidence type="ECO:0008006" key="5">
    <source>
        <dbReference type="Google" id="ProtNLM"/>
    </source>
</evidence>
<dbReference type="Proteomes" id="UP000327013">
    <property type="component" value="Chromosome 1"/>
</dbReference>
<evidence type="ECO:0000313" key="3">
    <source>
        <dbReference type="EMBL" id="KAE7996050.1"/>
    </source>
</evidence>
<keyword evidence="4" id="KW-1185">Reference proteome</keyword>
<sequence length="1422" mass="159777">MMAAADMAGKPEAENPCCRAWKEKYSKLEQKRYALRQAVNILTPQIDAIQAENANLKKEYEEEQARADNEKEGRLKESIARVSLENEISTLKSEIASLQKKTRTSSLDRDQEVRLLQDRVSERKKEVNHLKELLEKEKKRADIKREDDEKYRIQLEVLKKEADEAKSKLAAVTVNLEQANKKLEAEKRKTIKERKHADSEMAKAEQQRKLAEANGKKVVEEKYHAENLSQQLEESRQRLEALQKEMHKVWSSRNLAPPVGQADNKLSPESTKTENRLQVDEPKLALDLLKESNKKFEVEKQNAIMEKKRAESERVKAEEQKKVAEVNWKKAIEEKLRADQLSQQLQEARRTIEELQKKMHELLSSRKLVEGSAVSPIKAITSENANLKFLKKQLKLEKMQVKQAKQVAKLEKSRSRILQQELGCLKLEFDQFARRLDLLNKSFSPSSEGIDDLEKIEYMQRLNMKKKKHFSLEPSWAHLQSDNEVVTPSCMDASGPFRLSLRHSVPTLPSPGGNFAESISGINYKLECPLGCSNWKMIQTSAINSSTASFSDGQLMGSQERGAFSVTTSAKLAKDNLNAEPTISNLSGEVTKLRCSEKSAEVAENNVKIPDSDDIGRGCEHIRKRKRVLDSIESIEYLYSKGRKLHMQIEEKLSFLHSMLGRQLDNPLEEGRCLASNLQCIPQAKLDGLHKKRKVSHEEVIAKHFCDIDERKNTENIETEVHEDVSNLETMGSFEDVVDGDYMKLLELDNSADEERYRMALKMPLSPTLHNINFHGDEIIDVNNSEALLEKWVNEGLSTDKESLLPTQSFGVIDFEINSNKLKHNVLGTSHNPLLHKNVGPACSFAVNGNGRSTREAEKTSSHQIWDSGLVVGLSNSLISRDEEVKFPFESELGSTHDIIPTYCVVFPNMRDCSIISRILGAVKTCIARCCLLSQREWVVPKILLALKMEQNLLLMEKVCVFFTLLLLNLSLAAPRKFGKYLNGDSILCMDSFSRHMRAAMSDAETRSMFEDFGFLDELLNLIEEFLIDGRVMVYYNTSSETVIRGGSRIDFVLDGVNIILMYEVAPADQLVAGSIILASICAAVDQIGIICEASYNIFRRHASDASLVLTIIHVFAYLGGQKFFSLRNYALMMTVLKSLVLLLEGVNLSGDAASCPSFVSQFQIQFHPCTKCPFSEGAVSVDTVTSLLIELLQNCAALGTTNIDVIKSCNSLNSRVLYDNFKSEQGLSHEGVHYVAVMNCDASCSLDKYDIPTTQSDSIVDMTLCRLSDILSLVELLACSMSWDWTSIKMVPQLLKILESCVLENFAAAIIVLLGQLGRLGVDAGGYEDKGVENLRCDLSVFLSRDATRKAGLSIQIATVTALLGLLPLDFETLVQRNVKIQATASQSVLADSVTKWFSLLNKEQQDLSLKLLQTPGVEKK</sequence>
<dbReference type="EMBL" id="CM017321">
    <property type="protein sequence ID" value="KAE7996050.1"/>
    <property type="molecule type" value="Genomic_DNA"/>
</dbReference>
<accession>A0A5N6QCV9</accession>
<dbReference type="OrthoDB" id="1933275at2759"/>
<protein>
    <recommendedName>
        <fullName evidence="5">Maternal effect embryo arrest 22</fullName>
    </recommendedName>
</protein>
<feature type="region of interest" description="Disordered" evidence="2">
    <location>
        <begin position="187"/>
        <end position="215"/>
    </location>
</feature>
<evidence type="ECO:0000256" key="2">
    <source>
        <dbReference type="SAM" id="MobiDB-lite"/>
    </source>
</evidence>
<evidence type="ECO:0000256" key="1">
    <source>
        <dbReference type="SAM" id="Coils"/>
    </source>
</evidence>
<dbReference type="PANTHER" id="PTHR35480">
    <property type="entry name" value="MATERNAL EFFECT EMBRYO ARREST 22"/>
    <property type="match status" value="1"/>
</dbReference>
<evidence type="ECO:0000313" key="4">
    <source>
        <dbReference type="Proteomes" id="UP000327013"/>
    </source>
</evidence>
<gene>
    <name evidence="3" type="ORF">FH972_000799</name>
</gene>
<feature type="region of interest" description="Disordered" evidence="2">
    <location>
        <begin position="253"/>
        <end position="276"/>
    </location>
</feature>
<keyword evidence="1" id="KW-0175">Coiled coil</keyword>
<proteinExistence type="predicted"/>
<dbReference type="PANTHER" id="PTHR35480:SF1">
    <property type="entry name" value="MATERNAL EFFECT EMBRYO ARREST 22"/>
    <property type="match status" value="1"/>
</dbReference>
<organism evidence="3 4">
    <name type="scientific">Carpinus fangiana</name>
    <dbReference type="NCBI Taxonomy" id="176857"/>
    <lineage>
        <taxon>Eukaryota</taxon>
        <taxon>Viridiplantae</taxon>
        <taxon>Streptophyta</taxon>
        <taxon>Embryophyta</taxon>
        <taxon>Tracheophyta</taxon>
        <taxon>Spermatophyta</taxon>
        <taxon>Magnoliopsida</taxon>
        <taxon>eudicotyledons</taxon>
        <taxon>Gunneridae</taxon>
        <taxon>Pentapetalae</taxon>
        <taxon>rosids</taxon>
        <taxon>fabids</taxon>
        <taxon>Fagales</taxon>
        <taxon>Betulaceae</taxon>
        <taxon>Carpinus</taxon>
    </lineage>
</organism>
<name>A0A5N6QCV9_9ROSI</name>
<feature type="coiled-coil region" evidence="1">
    <location>
        <begin position="286"/>
        <end position="411"/>
    </location>
</feature>
<reference evidence="3 4" key="1">
    <citation type="submission" date="2019-06" db="EMBL/GenBank/DDBJ databases">
        <title>A chromosomal-level reference genome of Carpinus fangiana (Coryloideae, Betulaceae).</title>
        <authorList>
            <person name="Yang X."/>
            <person name="Wang Z."/>
            <person name="Zhang L."/>
            <person name="Hao G."/>
            <person name="Liu J."/>
            <person name="Yang Y."/>
        </authorList>
    </citation>
    <scope>NUCLEOTIDE SEQUENCE [LARGE SCALE GENOMIC DNA]</scope>
    <source>
        <strain evidence="3">Cfa_2016G</strain>
        <tissue evidence="3">Leaf</tissue>
    </source>
</reference>